<proteinExistence type="predicted"/>
<evidence type="ECO:0000313" key="3">
    <source>
        <dbReference type="Proteomes" id="UP000182961"/>
    </source>
</evidence>
<dbReference type="EMBL" id="FOUT01000008">
    <property type="protein sequence ID" value="SFN22996.1"/>
    <property type="molecule type" value="Genomic_DNA"/>
</dbReference>
<feature type="signal peptide" evidence="1">
    <location>
        <begin position="1"/>
        <end position="24"/>
    </location>
</feature>
<accession>A0A1I4XBW5</accession>
<dbReference type="Proteomes" id="UP000182961">
    <property type="component" value="Unassembled WGS sequence"/>
</dbReference>
<gene>
    <name evidence="2" type="ORF">SAMN05444143_108135</name>
</gene>
<keyword evidence="1" id="KW-0732">Signal</keyword>
<keyword evidence="3" id="KW-1185">Reference proteome</keyword>
<protein>
    <recommendedName>
        <fullName evidence="4">WAP domain-containing protein</fullName>
    </recommendedName>
</protein>
<name>A0A1I4XBW5_9FLAO</name>
<reference evidence="3" key="1">
    <citation type="submission" date="2016-10" db="EMBL/GenBank/DDBJ databases">
        <authorList>
            <person name="Varghese N."/>
            <person name="Submissions S."/>
        </authorList>
    </citation>
    <scope>NUCLEOTIDE SEQUENCE [LARGE SCALE GENOMIC DNA]</scope>
    <source>
        <strain evidence="3">DSM 4002</strain>
    </source>
</reference>
<evidence type="ECO:0000256" key="1">
    <source>
        <dbReference type="SAM" id="SignalP"/>
    </source>
</evidence>
<feature type="chain" id="PRO_5010227888" description="WAP domain-containing protein" evidence="1">
    <location>
        <begin position="25"/>
        <end position="122"/>
    </location>
</feature>
<dbReference type="AlphaFoldDB" id="A0A1I4XBW5"/>
<organism evidence="2 3">
    <name type="scientific">Flavobacterium succinicans</name>
    <dbReference type="NCBI Taxonomy" id="29536"/>
    <lineage>
        <taxon>Bacteria</taxon>
        <taxon>Pseudomonadati</taxon>
        <taxon>Bacteroidota</taxon>
        <taxon>Flavobacteriia</taxon>
        <taxon>Flavobacteriales</taxon>
        <taxon>Flavobacteriaceae</taxon>
        <taxon>Flavobacterium</taxon>
    </lineage>
</organism>
<evidence type="ECO:0000313" key="2">
    <source>
        <dbReference type="EMBL" id="SFN22996.1"/>
    </source>
</evidence>
<evidence type="ECO:0008006" key="4">
    <source>
        <dbReference type="Google" id="ProtNLM"/>
    </source>
</evidence>
<sequence length="122" mass="13836">MKKWFFVLLLVFFGLFCVPMKGYACATKKSSDKISTSKCESSKTQKQTCCENHSNKKSNPCSGKCGSTKCLTSCTSFNLFLNIEFTFESSIFENFIQKTTFYYVDPFVSTGHVSIWLPPKII</sequence>